<keyword evidence="3" id="KW-1185">Reference proteome</keyword>
<dbReference type="Proteomes" id="UP000785679">
    <property type="component" value="Unassembled WGS sequence"/>
</dbReference>
<feature type="region of interest" description="Disordered" evidence="1">
    <location>
        <begin position="75"/>
        <end position="104"/>
    </location>
</feature>
<reference evidence="2" key="1">
    <citation type="submission" date="2019-06" db="EMBL/GenBank/DDBJ databases">
        <authorList>
            <person name="Zheng W."/>
        </authorList>
    </citation>
    <scope>NUCLEOTIDE SEQUENCE</scope>
    <source>
        <strain evidence="2">QDHG01</strain>
    </source>
</reference>
<name>A0A8J8NCT1_HALGN</name>
<organism evidence="2 3">
    <name type="scientific">Halteria grandinella</name>
    <dbReference type="NCBI Taxonomy" id="5974"/>
    <lineage>
        <taxon>Eukaryota</taxon>
        <taxon>Sar</taxon>
        <taxon>Alveolata</taxon>
        <taxon>Ciliophora</taxon>
        <taxon>Intramacronucleata</taxon>
        <taxon>Spirotrichea</taxon>
        <taxon>Stichotrichia</taxon>
        <taxon>Sporadotrichida</taxon>
        <taxon>Halteriidae</taxon>
        <taxon>Halteria</taxon>
    </lineage>
</organism>
<evidence type="ECO:0000313" key="2">
    <source>
        <dbReference type="EMBL" id="TNV72757.1"/>
    </source>
</evidence>
<dbReference type="EMBL" id="RRYP01021061">
    <property type="protein sequence ID" value="TNV72757.1"/>
    <property type="molecule type" value="Genomic_DNA"/>
</dbReference>
<dbReference type="AlphaFoldDB" id="A0A8J8NCT1"/>
<sequence length="104" mass="11892">MKGKTSLYHLGNSGKVETSKWLQVACRLQSSFLSGVQVLQLKAQSNILKIINYNLKLNVRPNGLEPRCRWKRQLSRRAHQPCSTDAHPDAAALPEHERHHHQPH</sequence>
<evidence type="ECO:0000313" key="3">
    <source>
        <dbReference type="Proteomes" id="UP000785679"/>
    </source>
</evidence>
<protein>
    <submittedName>
        <fullName evidence="2">Uncharacterized protein</fullName>
    </submittedName>
</protein>
<comment type="caution">
    <text evidence="2">The sequence shown here is derived from an EMBL/GenBank/DDBJ whole genome shotgun (WGS) entry which is preliminary data.</text>
</comment>
<evidence type="ECO:0000256" key="1">
    <source>
        <dbReference type="SAM" id="MobiDB-lite"/>
    </source>
</evidence>
<accession>A0A8J8NCT1</accession>
<proteinExistence type="predicted"/>
<gene>
    <name evidence="2" type="ORF">FGO68_gene9154</name>
</gene>